<organism evidence="2 3">
    <name type="scientific">Marinibacterium profundimaris</name>
    <dbReference type="NCBI Taxonomy" id="1679460"/>
    <lineage>
        <taxon>Bacteria</taxon>
        <taxon>Pseudomonadati</taxon>
        <taxon>Pseudomonadota</taxon>
        <taxon>Alphaproteobacteria</taxon>
        <taxon>Rhodobacterales</taxon>
        <taxon>Paracoccaceae</taxon>
        <taxon>Marinibacterium</taxon>
    </lineage>
</organism>
<dbReference type="EMBL" id="AQQR01000003">
    <property type="protein sequence ID" value="OWU74751.1"/>
    <property type="molecule type" value="Genomic_DNA"/>
</dbReference>
<evidence type="ECO:0000256" key="1">
    <source>
        <dbReference type="SAM" id="SignalP"/>
    </source>
</evidence>
<feature type="chain" id="PRO_5011968390" evidence="1">
    <location>
        <begin position="23"/>
        <end position="215"/>
    </location>
</feature>
<dbReference type="OrthoDB" id="5801444at2"/>
<protein>
    <submittedName>
        <fullName evidence="2">Uncharacterized protein</fullName>
    </submittedName>
</protein>
<dbReference type="RefSeq" id="WP_088649541.1">
    <property type="nucleotide sequence ID" value="NZ_AQQR01000003.1"/>
</dbReference>
<proteinExistence type="predicted"/>
<comment type="caution">
    <text evidence="2">The sequence shown here is derived from an EMBL/GenBank/DDBJ whole genome shotgun (WGS) entry which is preliminary data.</text>
</comment>
<evidence type="ECO:0000313" key="2">
    <source>
        <dbReference type="EMBL" id="OWU74751.1"/>
    </source>
</evidence>
<evidence type="ECO:0000313" key="3">
    <source>
        <dbReference type="Proteomes" id="UP000215377"/>
    </source>
</evidence>
<name>A0A225NPP1_9RHOB</name>
<gene>
    <name evidence="2" type="ORF">ATO3_09070</name>
</gene>
<dbReference type="AlphaFoldDB" id="A0A225NPP1"/>
<keyword evidence="1" id="KW-0732">Signal</keyword>
<keyword evidence="3" id="KW-1185">Reference proteome</keyword>
<feature type="signal peptide" evidence="1">
    <location>
        <begin position="1"/>
        <end position="22"/>
    </location>
</feature>
<accession>A0A225NPP1</accession>
<dbReference type="Proteomes" id="UP000215377">
    <property type="component" value="Unassembled WGS sequence"/>
</dbReference>
<reference evidence="2 3" key="1">
    <citation type="submission" date="2013-04" db="EMBL/GenBank/DDBJ databases">
        <title>Oceanicola sp. 22II1-22F33 Genome Sequencing.</title>
        <authorList>
            <person name="Lai Q."/>
            <person name="Li G."/>
            <person name="Shao Z."/>
        </authorList>
    </citation>
    <scope>NUCLEOTIDE SEQUENCE [LARGE SCALE GENOMIC DNA]</scope>
    <source>
        <strain evidence="2 3">22II1-22F33</strain>
    </source>
</reference>
<sequence>MRKTASAAALALLLAWPLAAPAETSTSNQTALLFGTPHMSRVEEGSTLDYDVHTIRTDATSGDTTETDGHIALRTSAGTEPQSRNVEAELTRDGRSRTLDPFRSVSGNPVLIIFLEQVLQDVSEATGGSSNYLRNRIREGLASGLTEEEVPGGTRLVMQPLAQDPNTAELGPYANLEFSFVIDDALPGMLGQLSAKAGPAEAPVFLEEVTYDAEG</sequence>